<reference evidence="4" key="1">
    <citation type="submission" date="2022-11" db="EMBL/GenBank/DDBJ databases">
        <title>Genome Resource of Sclerotinia nivalis Strain SnTB1, a Plant Pathogen Isolated from American Ginseng.</title>
        <authorList>
            <person name="Fan S."/>
        </authorList>
    </citation>
    <scope>NUCLEOTIDE SEQUENCE</scope>
    <source>
        <strain evidence="4">SnTB1</strain>
    </source>
</reference>
<keyword evidence="5" id="KW-1185">Reference proteome</keyword>
<comment type="caution">
    <text evidence="4">The sequence shown here is derived from an EMBL/GenBank/DDBJ whole genome shotgun (WGS) entry which is preliminary data.</text>
</comment>
<gene>
    <name evidence="4" type="ORF">OCU04_006253</name>
</gene>
<dbReference type="InterPro" id="IPR050346">
    <property type="entry name" value="FMO-like"/>
</dbReference>
<dbReference type="GO" id="GO:0050660">
    <property type="term" value="F:flavin adenine dinucleotide binding"/>
    <property type="evidence" value="ECO:0007669"/>
    <property type="project" value="InterPro"/>
</dbReference>
<dbReference type="AlphaFoldDB" id="A0A9X0ANI1"/>
<evidence type="ECO:0000313" key="5">
    <source>
        <dbReference type="Proteomes" id="UP001152300"/>
    </source>
</evidence>
<name>A0A9X0ANI1_9HELO</name>
<organism evidence="4 5">
    <name type="scientific">Sclerotinia nivalis</name>
    <dbReference type="NCBI Taxonomy" id="352851"/>
    <lineage>
        <taxon>Eukaryota</taxon>
        <taxon>Fungi</taxon>
        <taxon>Dikarya</taxon>
        <taxon>Ascomycota</taxon>
        <taxon>Pezizomycotina</taxon>
        <taxon>Leotiomycetes</taxon>
        <taxon>Helotiales</taxon>
        <taxon>Sclerotiniaceae</taxon>
        <taxon>Sclerotinia</taxon>
    </lineage>
</organism>
<evidence type="ECO:0000256" key="2">
    <source>
        <dbReference type="ARBA" id="ARBA00022827"/>
    </source>
</evidence>
<evidence type="ECO:0000256" key="3">
    <source>
        <dbReference type="ARBA" id="ARBA00023002"/>
    </source>
</evidence>
<dbReference type="GO" id="GO:0050661">
    <property type="term" value="F:NADP binding"/>
    <property type="evidence" value="ECO:0007669"/>
    <property type="project" value="InterPro"/>
</dbReference>
<keyword evidence="3" id="KW-0560">Oxidoreductase</keyword>
<proteinExistence type="predicted"/>
<evidence type="ECO:0000256" key="1">
    <source>
        <dbReference type="ARBA" id="ARBA00022630"/>
    </source>
</evidence>
<dbReference type="InterPro" id="IPR000960">
    <property type="entry name" value="Flavin_mOase"/>
</dbReference>
<dbReference type="Proteomes" id="UP001152300">
    <property type="component" value="Unassembled WGS sequence"/>
</dbReference>
<dbReference type="Gene3D" id="3.50.50.60">
    <property type="entry name" value="FAD/NAD(P)-binding domain"/>
    <property type="match status" value="1"/>
</dbReference>
<sequence length="184" mass="20898">MAGENQEMEEEYDLVIIGAGPSGIVLARFYLSIHPTHRLTILEQEDVIGGVWSSARQYGGFRSESGLRMTGFSDIPITVPTDAEQYHDTFESKYVTKYLEEYVDNHIYNGQSLRDRIIFGYQVQSVEKIGGIWNLHGSADDAKIIRTSKLVVATGYNSIPHMPVFPNQDQFQGPIVHQKEERFR</sequence>
<dbReference type="InterPro" id="IPR036188">
    <property type="entry name" value="FAD/NAD-bd_sf"/>
</dbReference>
<dbReference type="PANTHER" id="PTHR23023">
    <property type="entry name" value="DIMETHYLANILINE MONOOXYGENASE"/>
    <property type="match status" value="1"/>
</dbReference>
<keyword evidence="2" id="KW-0274">FAD</keyword>
<evidence type="ECO:0000313" key="4">
    <source>
        <dbReference type="EMBL" id="KAJ8065574.1"/>
    </source>
</evidence>
<dbReference type="GO" id="GO:0016491">
    <property type="term" value="F:oxidoreductase activity"/>
    <property type="evidence" value="ECO:0007669"/>
    <property type="project" value="UniProtKB-KW"/>
</dbReference>
<dbReference type="Pfam" id="PF13738">
    <property type="entry name" value="Pyr_redox_3"/>
    <property type="match status" value="1"/>
</dbReference>
<dbReference type="SUPFAM" id="SSF51905">
    <property type="entry name" value="FAD/NAD(P)-binding domain"/>
    <property type="match status" value="1"/>
</dbReference>
<dbReference type="EMBL" id="JAPEIS010000006">
    <property type="protein sequence ID" value="KAJ8065574.1"/>
    <property type="molecule type" value="Genomic_DNA"/>
</dbReference>
<dbReference type="PRINTS" id="PR00370">
    <property type="entry name" value="FMOXYGENASE"/>
</dbReference>
<protein>
    <submittedName>
        <fullName evidence="4">Uncharacterized protein</fullName>
    </submittedName>
</protein>
<accession>A0A9X0ANI1</accession>
<keyword evidence="1" id="KW-0285">Flavoprotein</keyword>
<dbReference type="OrthoDB" id="2915840at2759"/>